<dbReference type="SUPFAM" id="SSF48371">
    <property type="entry name" value="ARM repeat"/>
    <property type="match status" value="1"/>
</dbReference>
<feature type="compositionally biased region" description="Low complexity" evidence="4">
    <location>
        <begin position="1115"/>
        <end position="1126"/>
    </location>
</feature>
<feature type="compositionally biased region" description="Acidic residues" evidence="4">
    <location>
        <begin position="738"/>
        <end position="784"/>
    </location>
</feature>
<accession>L1J4W6</accession>
<comment type="subcellular location">
    <subcellularLocation>
        <location evidence="1">Nucleus</location>
    </subcellularLocation>
</comment>
<evidence type="ECO:0000313" key="5">
    <source>
        <dbReference type="EMBL" id="EKX43352.1"/>
    </source>
</evidence>
<dbReference type="GO" id="GO:0005730">
    <property type="term" value="C:nucleolus"/>
    <property type="evidence" value="ECO:0007669"/>
    <property type="project" value="InterPro"/>
</dbReference>
<reference evidence="7" key="2">
    <citation type="submission" date="2012-11" db="EMBL/GenBank/DDBJ databases">
        <authorList>
            <person name="Kuo A."/>
            <person name="Curtis B.A."/>
            <person name="Tanifuji G."/>
            <person name="Burki F."/>
            <person name="Gruber A."/>
            <person name="Irimia M."/>
            <person name="Maruyama S."/>
            <person name="Arias M.C."/>
            <person name="Ball S.G."/>
            <person name="Gile G.H."/>
            <person name="Hirakawa Y."/>
            <person name="Hopkins J.F."/>
            <person name="Rensing S.A."/>
            <person name="Schmutz J."/>
            <person name="Symeonidi A."/>
            <person name="Elias M."/>
            <person name="Eveleigh R.J."/>
            <person name="Herman E.K."/>
            <person name="Klute M.J."/>
            <person name="Nakayama T."/>
            <person name="Obornik M."/>
            <person name="Reyes-Prieto A."/>
            <person name="Armbrust E.V."/>
            <person name="Aves S.J."/>
            <person name="Beiko R.G."/>
            <person name="Coutinho P."/>
            <person name="Dacks J.B."/>
            <person name="Durnford D.G."/>
            <person name="Fast N.M."/>
            <person name="Green B.R."/>
            <person name="Grisdale C."/>
            <person name="Hempe F."/>
            <person name="Henrissat B."/>
            <person name="Hoppner M.P."/>
            <person name="Ishida K.-I."/>
            <person name="Kim E."/>
            <person name="Koreny L."/>
            <person name="Kroth P.G."/>
            <person name="Liu Y."/>
            <person name="Malik S.-B."/>
            <person name="Maier U.G."/>
            <person name="McRose D."/>
            <person name="Mock T."/>
            <person name="Neilson J.A."/>
            <person name="Onodera N.T."/>
            <person name="Poole A.M."/>
            <person name="Pritham E.J."/>
            <person name="Richards T.A."/>
            <person name="Rocap G."/>
            <person name="Roy S.W."/>
            <person name="Sarai C."/>
            <person name="Schaack S."/>
            <person name="Shirato S."/>
            <person name="Slamovits C.H."/>
            <person name="Spencer D.F."/>
            <person name="Suzuki S."/>
            <person name="Worden A.Z."/>
            <person name="Zauner S."/>
            <person name="Barry K."/>
            <person name="Bell C."/>
            <person name="Bharti A.K."/>
            <person name="Crow J.A."/>
            <person name="Grimwood J."/>
            <person name="Kramer R."/>
            <person name="Lindquist E."/>
            <person name="Lucas S."/>
            <person name="Salamov A."/>
            <person name="McFadden G.I."/>
            <person name="Lane C.E."/>
            <person name="Keeling P.J."/>
            <person name="Gray M.W."/>
            <person name="Grigoriev I.V."/>
            <person name="Archibald J.M."/>
        </authorList>
    </citation>
    <scope>NUCLEOTIDE SEQUENCE</scope>
    <source>
        <strain evidence="7">CCMP2712</strain>
    </source>
</reference>
<dbReference type="InterPro" id="IPR016024">
    <property type="entry name" value="ARM-type_fold"/>
</dbReference>
<reference evidence="5 7" key="1">
    <citation type="journal article" date="2012" name="Nature">
        <title>Algal genomes reveal evolutionary mosaicism and the fate of nucleomorphs.</title>
        <authorList>
            <consortium name="DOE Joint Genome Institute"/>
            <person name="Curtis B.A."/>
            <person name="Tanifuji G."/>
            <person name="Burki F."/>
            <person name="Gruber A."/>
            <person name="Irimia M."/>
            <person name="Maruyama S."/>
            <person name="Arias M.C."/>
            <person name="Ball S.G."/>
            <person name="Gile G.H."/>
            <person name="Hirakawa Y."/>
            <person name="Hopkins J.F."/>
            <person name="Kuo A."/>
            <person name="Rensing S.A."/>
            <person name="Schmutz J."/>
            <person name="Symeonidi A."/>
            <person name="Elias M."/>
            <person name="Eveleigh R.J."/>
            <person name="Herman E.K."/>
            <person name="Klute M.J."/>
            <person name="Nakayama T."/>
            <person name="Obornik M."/>
            <person name="Reyes-Prieto A."/>
            <person name="Armbrust E.V."/>
            <person name="Aves S.J."/>
            <person name="Beiko R.G."/>
            <person name="Coutinho P."/>
            <person name="Dacks J.B."/>
            <person name="Durnford D.G."/>
            <person name="Fast N.M."/>
            <person name="Green B.R."/>
            <person name="Grisdale C.J."/>
            <person name="Hempel F."/>
            <person name="Henrissat B."/>
            <person name="Hoppner M.P."/>
            <person name="Ishida K."/>
            <person name="Kim E."/>
            <person name="Koreny L."/>
            <person name="Kroth P.G."/>
            <person name="Liu Y."/>
            <person name="Malik S.B."/>
            <person name="Maier U.G."/>
            <person name="McRose D."/>
            <person name="Mock T."/>
            <person name="Neilson J.A."/>
            <person name="Onodera N.T."/>
            <person name="Poole A.M."/>
            <person name="Pritham E.J."/>
            <person name="Richards T.A."/>
            <person name="Rocap G."/>
            <person name="Roy S.W."/>
            <person name="Sarai C."/>
            <person name="Schaack S."/>
            <person name="Shirato S."/>
            <person name="Slamovits C.H."/>
            <person name="Spencer D.F."/>
            <person name="Suzuki S."/>
            <person name="Worden A.Z."/>
            <person name="Zauner S."/>
            <person name="Barry K."/>
            <person name="Bell C."/>
            <person name="Bharti A.K."/>
            <person name="Crow J.A."/>
            <person name="Grimwood J."/>
            <person name="Kramer R."/>
            <person name="Lindquist E."/>
            <person name="Lucas S."/>
            <person name="Salamov A."/>
            <person name="McFadden G.I."/>
            <person name="Lane C.E."/>
            <person name="Keeling P.J."/>
            <person name="Gray M.W."/>
            <person name="Grigoriev I.V."/>
            <person name="Archibald J.M."/>
        </authorList>
    </citation>
    <scope>NUCLEOTIDE SEQUENCE</scope>
    <source>
        <strain evidence="5 7">CCMP2712</strain>
    </source>
</reference>
<dbReference type="OrthoDB" id="342531at2759"/>
<feature type="region of interest" description="Disordered" evidence="4">
    <location>
        <begin position="1115"/>
        <end position="1164"/>
    </location>
</feature>
<feature type="compositionally biased region" description="Basic and acidic residues" evidence="4">
    <location>
        <begin position="1140"/>
        <end position="1151"/>
    </location>
</feature>
<dbReference type="GO" id="GO:0003677">
    <property type="term" value="F:DNA binding"/>
    <property type="evidence" value="ECO:0007669"/>
    <property type="project" value="InterPro"/>
</dbReference>
<dbReference type="HOGENOM" id="CLU_005212_0_0_1"/>
<evidence type="ECO:0000313" key="7">
    <source>
        <dbReference type="Proteomes" id="UP000011087"/>
    </source>
</evidence>
<name>L1J4W6_GUITC</name>
<dbReference type="STRING" id="905079.L1J4W6"/>
<keyword evidence="7" id="KW-1185">Reference proteome</keyword>
<dbReference type="PaxDb" id="55529-EKX43352"/>
<dbReference type="PANTHER" id="PTHR13213:SF2">
    <property type="entry name" value="MYB-BINDING PROTEIN 1A"/>
    <property type="match status" value="1"/>
</dbReference>
<evidence type="ECO:0000313" key="6">
    <source>
        <dbReference type="EnsemblProtists" id="EKX43352"/>
    </source>
</evidence>
<dbReference type="GeneID" id="17299940"/>
<feature type="region of interest" description="Disordered" evidence="4">
    <location>
        <begin position="736"/>
        <end position="808"/>
    </location>
</feature>
<dbReference type="PANTHER" id="PTHR13213">
    <property type="entry name" value="MYB-BINDING PROTEIN 1A FAMILY MEMBER"/>
    <property type="match status" value="1"/>
</dbReference>
<dbReference type="eggNOG" id="KOG1926">
    <property type="taxonomic scope" value="Eukaryota"/>
</dbReference>
<dbReference type="EMBL" id="JH993011">
    <property type="protein sequence ID" value="EKX43352.1"/>
    <property type="molecule type" value="Genomic_DNA"/>
</dbReference>
<evidence type="ECO:0000256" key="2">
    <source>
        <dbReference type="ARBA" id="ARBA00006809"/>
    </source>
</evidence>
<dbReference type="Proteomes" id="UP000011087">
    <property type="component" value="Unassembled WGS sequence"/>
</dbReference>
<evidence type="ECO:0000256" key="1">
    <source>
        <dbReference type="ARBA" id="ARBA00004123"/>
    </source>
</evidence>
<dbReference type="GO" id="GO:0006355">
    <property type="term" value="P:regulation of DNA-templated transcription"/>
    <property type="evidence" value="ECO:0007669"/>
    <property type="project" value="InterPro"/>
</dbReference>
<evidence type="ECO:0000256" key="3">
    <source>
        <dbReference type="ARBA" id="ARBA00023242"/>
    </source>
</evidence>
<dbReference type="RefSeq" id="XP_005830332.1">
    <property type="nucleotide sequence ID" value="XM_005830275.1"/>
</dbReference>
<sequence length="1164" mass="130710">MQSTTSIDLQLFWQLSSNNESERTSSSFVLCKDLIKCQKDFTAANKTGQKGKLEEMMCSDLSYTVKRLLRGMASSRDGSRHGFSMTFSVLLKAFSFIDGNEIFDMMLDLLKVKGVTSQEEKESNFGRLFGCFAIIRSRFAGQKVEIDGEALEDSLFWKLMSELRRLSKTKFYMEESCTSAMLTLMSSVKGDAFQKHVAGRMREWLKEVEVEEMTPSDLELHLAIEWYGKSDRKKLLSSDMVSKMCEPLKNSATSHPRVHGVWLLIFEMLGLQTGRNVFGETVGRKDSEEIEQSSRQALERLWQTVVDEGLMLSGHERRFLGLSLCEMLVKELPSKESKIVLSPNVMSCLVNNAGRKGTLLRDVSLKLVNAIIARAKTSPVFSESLLQVFVARHRDFDKMTKTRTMGTLVENLDANSAMGHLHRLLSIFMDKTGESQANERGSPKIWALDNILSLISRSSDKFPQPVLQYLLLWTMTMAFFTREDAKGKQKIADAPACDFVKSKFLSFVEELSHHRQADKDEAMEVETSGGVEKISKLLKTDLQPVLDVVNKDDLDGKLKHAKVFWLLQANLMADALEKESWQPNIATLPEVKKVLKDTWKDVKTMTSHLNRQDISSKARIQIESLLELFLTSRLEFLSDFSQTSDVLVELQQCYKKIAKVLGLEKPPKGKKEAAKEEEEEEEVMTVFVELLLSLLARPSAALRSVVKRNFRAFCDFLTPGAVGVLTTVLSQSDKDLFNEEAEEEEEEEEEDDDDDDDDDEDDEDEDEDEDDDEDEDEDDDEDEDKEPKASAADVRKVNVEEDDDDEEWDDEKMFAMDKLIAEAFKSKQEERRLAKQSSSMSLILKLRTLELVEIFLSRSPSSPLVLDLLEPLLALAVSGGSDGSAGGESREQRVDFFAKASIVYAERLCKLKTVPQLSSEEEEEKVASSLKMLFARMGAPHQGELVAAGLFFLLRVISANRSREGLVEEATKQLRESLLLWTSKKHSSIRPLVFQQLVQRHPWLGWRVAESLASSLPSSKSDFLAGACMDILLSLLRDQQAMTKEENLPHARALFASLPALLAAAVGDNLEEEGGKKKSRLLSSALALSTRLVQAAGKLPELKLELAPLRSLAEKISTSKSSSSSKAIKDSTKRLVALMDAKEPKEKKRGSDSAAATPRKKSKK</sequence>
<dbReference type="KEGG" id="gtt:GUITHDRAFT_110769"/>
<evidence type="ECO:0000256" key="4">
    <source>
        <dbReference type="SAM" id="MobiDB-lite"/>
    </source>
</evidence>
<proteinExistence type="inferred from homology"/>
<dbReference type="AlphaFoldDB" id="L1J4W6"/>
<dbReference type="Pfam" id="PF04931">
    <property type="entry name" value="DNA_pol_phi"/>
    <property type="match status" value="1"/>
</dbReference>
<feature type="compositionally biased region" description="Basic and acidic residues" evidence="4">
    <location>
        <begin position="785"/>
        <end position="799"/>
    </location>
</feature>
<gene>
    <name evidence="5" type="ORF">GUITHDRAFT_110769</name>
</gene>
<dbReference type="EnsemblProtists" id="EKX43352">
    <property type="protein sequence ID" value="EKX43352"/>
    <property type="gene ID" value="GUITHDRAFT_110769"/>
</dbReference>
<protein>
    <submittedName>
        <fullName evidence="5 6">Uncharacterized protein</fullName>
    </submittedName>
</protein>
<dbReference type="InterPro" id="IPR007015">
    <property type="entry name" value="DNA_pol_V/MYBBP1A"/>
</dbReference>
<organism evidence="5">
    <name type="scientific">Guillardia theta (strain CCMP2712)</name>
    <name type="common">Cryptophyte</name>
    <dbReference type="NCBI Taxonomy" id="905079"/>
    <lineage>
        <taxon>Eukaryota</taxon>
        <taxon>Cryptophyceae</taxon>
        <taxon>Pyrenomonadales</taxon>
        <taxon>Geminigeraceae</taxon>
        <taxon>Guillardia</taxon>
    </lineage>
</organism>
<reference evidence="6" key="3">
    <citation type="submission" date="2015-06" db="UniProtKB">
        <authorList>
            <consortium name="EnsemblProtists"/>
        </authorList>
    </citation>
    <scope>IDENTIFICATION</scope>
</reference>
<keyword evidence="3" id="KW-0539">Nucleus</keyword>
<comment type="similarity">
    <text evidence="2">Belongs to the MYBBP1A family.</text>
</comment>
<dbReference type="OMA" id="VWKHDDP"/>